<gene>
    <name evidence="2" type="ORF">HZF05_06570</name>
</gene>
<dbReference type="AlphaFoldDB" id="A0A838L2Z1"/>
<dbReference type="PANTHER" id="PTHR48228:SF5">
    <property type="entry name" value="ALPHA-METHYLACYL-COA RACEMASE"/>
    <property type="match status" value="1"/>
</dbReference>
<dbReference type="Pfam" id="PF02515">
    <property type="entry name" value="CoA_transf_3"/>
    <property type="match status" value="1"/>
</dbReference>
<comment type="caution">
    <text evidence="2">The sequence shown here is derived from an EMBL/GenBank/DDBJ whole genome shotgun (WGS) entry which is preliminary data.</text>
</comment>
<accession>A0A838L2Z1</accession>
<dbReference type="Gene3D" id="3.30.1540.10">
    <property type="entry name" value="formyl-coa transferase, domain 3"/>
    <property type="match status" value="1"/>
</dbReference>
<evidence type="ECO:0000313" key="2">
    <source>
        <dbReference type="EMBL" id="MBA2933761.1"/>
    </source>
</evidence>
<keyword evidence="3" id="KW-1185">Reference proteome</keyword>
<organism evidence="2 3">
    <name type="scientific">Sphingomonas chungangi</name>
    <dbReference type="NCBI Taxonomy" id="2683589"/>
    <lineage>
        <taxon>Bacteria</taxon>
        <taxon>Pseudomonadati</taxon>
        <taxon>Pseudomonadota</taxon>
        <taxon>Alphaproteobacteria</taxon>
        <taxon>Sphingomonadales</taxon>
        <taxon>Sphingomonadaceae</taxon>
        <taxon>Sphingomonas</taxon>
    </lineage>
</organism>
<dbReference type="InterPro" id="IPR044855">
    <property type="entry name" value="CoA-Trfase_III_dom3_sf"/>
</dbReference>
<dbReference type="Proteomes" id="UP000570166">
    <property type="component" value="Unassembled WGS sequence"/>
</dbReference>
<name>A0A838L2Z1_9SPHN</name>
<dbReference type="SUPFAM" id="SSF89796">
    <property type="entry name" value="CoA-transferase family III (CaiB/BaiF)"/>
    <property type="match status" value="1"/>
</dbReference>
<sequence length="381" mass="40085">MAGALAGLRIVEFLGIGPGPFAGMMLADHGAEVIRVGRPGAQESFGDFDRFDVLARSRRTIAIDMKSADGLAIVRDLVGSADGLIEGFRPGVMERLGLGPDTLITENPRLVYGRMTGWGQDGPLAQSAGHDINYVAINGVLSTVGRPGERPVVPVNYTGDFGGGGMLLAFGMVTALLAVARGASGQVVDAAMVDGSALLSGMVWQMKAAGMWNGPAGANLLDGGAHFYDTFACADGRYVTIGAIEPQFYVALRRILGLAEDQAFDEQMDRARWPALREKIAAVIATRARDEWCTAFEGHDACFAPVMTLDEAPGHPHIAARGTLTETNGQIQPAPAPRLSATPPLPPRPPRRAGQDTEIVLSLIGYSAERIAALRASGVIA</sequence>
<proteinExistence type="predicted"/>
<reference evidence="2 3" key="1">
    <citation type="submission" date="2020-07" db="EMBL/GenBank/DDBJ databases">
        <authorList>
            <person name="Sun Q."/>
        </authorList>
    </citation>
    <scope>NUCLEOTIDE SEQUENCE [LARGE SCALE GENOMIC DNA]</scope>
    <source>
        <strain evidence="2 3">CGMCC 1.13654</strain>
    </source>
</reference>
<protein>
    <submittedName>
        <fullName evidence="2">CoA transferase</fullName>
    </submittedName>
</protein>
<dbReference type="GO" id="GO:0016740">
    <property type="term" value="F:transferase activity"/>
    <property type="evidence" value="ECO:0007669"/>
    <property type="project" value="UniProtKB-KW"/>
</dbReference>
<dbReference type="PANTHER" id="PTHR48228">
    <property type="entry name" value="SUCCINYL-COA--D-CITRAMALATE COA-TRANSFERASE"/>
    <property type="match status" value="1"/>
</dbReference>
<dbReference type="InterPro" id="IPR023606">
    <property type="entry name" value="CoA-Trfase_III_dom_1_sf"/>
</dbReference>
<dbReference type="EMBL" id="JACEIB010000003">
    <property type="protein sequence ID" value="MBA2933761.1"/>
    <property type="molecule type" value="Genomic_DNA"/>
</dbReference>
<evidence type="ECO:0000256" key="1">
    <source>
        <dbReference type="SAM" id="MobiDB-lite"/>
    </source>
</evidence>
<dbReference type="InterPro" id="IPR050509">
    <property type="entry name" value="CoA-transferase_III"/>
</dbReference>
<dbReference type="RefSeq" id="WP_160363560.1">
    <property type="nucleotide sequence ID" value="NZ_JACEIB010000003.1"/>
</dbReference>
<evidence type="ECO:0000313" key="3">
    <source>
        <dbReference type="Proteomes" id="UP000570166"/>
    </source>
</evidence>
<dbReference type="InterPro" id="IPR003673">
    <property type="entry name" value="CoA-Trfase_fam_III"/>
</dbReference>
<feature type="region of interest" description="Disordered" evidence="1">
    <location>
        <begin position="328"/>
        <end position="353"/>
    </location>
</feature>
<keyword evidence="2" id="KW-0808">Transferase</keyword>
<dbReference type="Gene3D" id="3.40.50.10540">
    <property type="entry name" value="Crotonobetainyl-coa:carnitine coa-transferase, domain 1"/>
    <property type="match status" value="1"/>
</dbReference>